<dbReference type="GeneID" id="22581897"/>
<dbReference type="EMBL" id="KN275959">
    <property type="protein sequence ID" value="EEH46320.2"/>
    <property type="molecule type" value="Genomic_DNA"/>
</dbReference>
<name>C1G5G3_PARBD</name>
<feature type="region of interest" description="Disordered" evidence="1">
    <location>
        <begin position="1"/>
        <end position="101"/>
    </location>
</feature>
<accession>C1G5G3</accession>
<dbReference type="HOGENOM" id="CLU_2292521_0_0_1"/>
<feature type="compositionally biased region" description="Polar residues" evidence="1">
    <location>
        <begin position="1"/>
        <end position="17"/>
    </location>
</feature>
<evidence type="ECO:0000313" key="3">
    <source>
        <dbReference type="Proteomes" id="UP000001628"/>
    </source>
</evidence>
<dbReference type="InParanoid" id="C1G5G3"/>
<protein>
    <submittedName>
        <fullName evidence="2">Uncharacterized protein</fullName>
    </submittedName>
</protein>
<feature type="compositionally biased region" description="Polar residues" evidence="1">
    <location>
        <begin position="37"/>
        <end position="49"/>
    </location>
</feature>
<keyword evidence="3" id="KW-1185">Reference proteome</keyword>
<sequence>MLGSWQDSQPQTRQFQPVNPRVASIAQDSACAPGTDSLFSQGIHDSTGMSALPRQGNVNYTPQLSDARHATSSQPDVVSTSPRRTGAEGREAFNPYSWSAS</sequence>
<gene>
    <name evidence="2" type="ORF">PADG_02418</name>
</gene>
<dbReference type="Proteomes" id="UP000001628">
    <property type="component" value="Unassembled WGS sequence"/>
</dbReference>
<dbReference type="RefSeq" id="XP_010757978.1">
    <property type="nucleotide sequence ID" value="XM_010759676.1"/>
</dbReference>
<reference evidence="2 3" key="1">
    <citation type="journal article" date="2011" name="PLoS Genet.">
        <title>Comparative genomic analysis of human fungal pathogens causing paracoccidioidomycosis.</title>
        <authorList>
            <person name="Desjardins C.A."/>
            <person name="Champion M.D."/>
            <person name="Holder J.W."/>
            <person name="Muszewska A."/>
            <person name="Goldberg J."/>
            <person name="Bailao A.M."/>
            <person name="Brigido M.M."/>
            <person name="Ferreira M.E."/>
            <person name="Garcia A.M."/>
            <person name="Grynberg M."/>
            <person name="Gujja S."/>
            <person name="Heiman D.I."/>
            <person name="Henn M.R."/>
            <person name="Kodira C.D."/>
            <person name="Leon-Narvaez H."/>
            <person name="Longo L.V."/>
            <person name="Ma L.J."/>
            <person name="Malavazi I."/>
            <person name="Matsuo A.L."/>
            <person name="Morais F.V."/>
            <person name="Pereira M."/>
            <person name="Rodriguez-Brito S."/>
            <person name="Sakthikumar S."/>
            <person name="Salem-Izacc S.M."/>
            <person name="Sykes S.M."/>
            <person name="Teixeira M.M."/>
            <person name="Vallejo M.C."/>
            <person name="Walter M.E."/>
            <person name="Yandava C."/>
            <person name="Young S."/>
            <person name="Zeng Q."/>
            <person name="Zucker J."/>
            <person name="Felipe M.S."/>
            <person name="Goldman G.H."/>
            <person name="Haas B.J."/>
            <person name="McEwen J.G."/>
            <person name="Nino-Vega G."/>
            <person name="Puccia R."/>
            <person name="San-Blas G."/>
            <person name="Soares C.M."/>
            <person name="Birren B.W."/>
            <person name="Cuomo C.A."/>
        </authorList>
    </citation>
    <scope>NUCLEOTIDE SEQUENCE [LARGE SCALE GENOMIC DNA]</scope>
    <source>
        <strain evidence="2 3">Pb18</strain>
    </source>
</reference>
<evidence type="ECO:0000313" key="2">
    <source>
        <dbReference type="EMBL" id="EEH46320.2"/>
    </source>
</evidence>
<organism evidence="2 3">
    <name type="scientific">Paracoccidioides brasiliensis (strain Pb18)</name>
    <dbReference type="NCBI Taxonomy" id="502780"/>
    <lineage>
        <taxon>Eukaryota</taxon>
        <taxon>Fungi</taxon>
        <taxon>Dikarya</taxon>
        <taxon>Ascomycota</taxon>
        <taxon>Pezizomycotina</taxon>
        <taxon>Eurotiomycetes</taxon>
        <taxon>Eurotiomycetidae</taxon>
        <taxon>Onygenales</taxon>
        <taxon>Ajellomycetaceae</taxon>
        <taxon>Paracoccidioides</taxon>
    </lineage>
</organism>
<dbReference type="VEuPathDB" id="FungiDB:PADG_02418"/>
<dbReference type="KEGG" id="pbn:PADG_02418"/>
<proteinExistence type="predicted"/>
<dbReference type="AlphaFoldDB" id="C1G5G3"/>
<evidence type="ECO:0000256" key="1">
    <source>
        <dbReference type="SAM" id="MobiDB-lite"/>
    </source>
</evidence>
<feature type="compositionally biased region" description="Polar residues" evidence="1">
    <location>
        <begin position="56"/>
        <end position="83"/>
    </location>
</feature>